<dbReference type="Proteomes" id="UP001396334">
    <property type="component" value="Unassembled WGS sequence"/>
</dbReference>
<accession>A0ABR2T900</accession>
<comment type="caution">
    <text evidence="2">The sequence shown here is derived from an EMBL/GenBank/DDBJ whole genome shotgun (WGS) entry which is preliminary data.</text>
</comment>
<dbReference type="InterPro" id="IPR044730">
    <property type="entry name" value="RNase_H-like_dom_plant"/>
</dbReference>
<organism evidence="2 3">
    <name type="scientific">Hibiscus sabdariffa</name>
    <name type="common">roselle</name>
    <dbReference type="NCBI Taxonomy" id="183260"/>
    <lineage>
        <taxon>Eukaryota</taxon>
        <taxon>Viridiplantae</taxon>
        <taxon>Streptophyta</taxon>
        <taxon>Embryophyta</taxon>
        <taxon>Tracheophyta</taxon>
        <taxon>Spermatophyta</taxon>
        <taxon>Magnoliopsida</taxon>
        <taxon>eudicotyledons</taxon>
        <taxon>Gunneridae</taxon>
        <taxon>Pentapetalae</taxon>
        <taxon>rosids</taxon>
        <taxon>malvids</taxon>
        <taxon>Malvales</taxon>
        <taxon>Malvaceae</taxon>
        <taxon>Malvoideae</taxon>
        <taxon>Hibiscus</taxon>
    </lineage>
</organism>
<dbReference type="InterPro" id="IPR012337">
    <property type="entry name" value="RNaseH-like_sf"/>
</dbReference>
<keyword evidence="3" id="KW-1185">Reference proteome</keyword>
<dbReference type="EMBL" id="JBBPBN010000007">
    <property type="protein sequence ID" value="KAK9033942.1"/>
    <property type="molecule type" value="Genomic_DNA"/>
</dbReference>
<dbReference type="Pfam" id="PF13456">
    <property type="entry name" value="RVT_3"/>
    <property type="match status" value="1"/>
</dbReference>
<dbReference type="CDD" id="cd06222">
    <property type="entry name" value="RNase_H_like"/>
    <property type="match status" value="1"/>
</dbReference>
<evidence type="ECO:0000313" key="3">
    <source>
        <dbReference type="Proteomes" id="UP001396334"/>
    </source>
</evidence>
<dbReference type="Gene3D" id="3.30.420.10">
    <property type="entry name" value="Ribonuclease H-like superfamily/Ribonuclease H"/>
    <property type="match status" value="1"/>
</dbReference>
<sequence>MGYHGTYYSSRPSGRFGNVGICFQQLSADTLSVAQKGFIWARYFKECPSFIPPRQVQHTKRIGWSCPRSGWICINVDGDVYFNTSMGSIGGLTRDSNGHWIIGFCRFTGVASAFNTVLWTINTRLQLAWDNGFQKVQIQSDCLEVVTTVQENVACSSSNSLV</sequence>
<dbReference type="InterPro" id="IPR036397">
    <property type="entry name" value="RNaseH_sf"/>
</dbReference>
<name>A0ABR2T900_9ROSI</name>
<dbReference type="PANTHER" id="PTHR47723:SF19">
    <property type="entry name" value="POLYNUCLEOTIDYL TRANSFERASE, RIBONUCLEASE H-LIKE SUPERFAMILY PROTEIN"/>
    <property type="match status" value="1"/>
</dbReference>
<dbReference type="SUPFAM" id="SSF53098">
    <property type="entry name" value="Ribonuclease H-like"/>
    <property type="match status" value="1"/>
</dbReference>
<reference evidence="2 3" key="1">
    <citation type="journal article" date="2024" name="G3 (Bethesda)">
        <title>Genome assembly of Hibiscus sabdariffa L. provides insights into metabolisms of medicinal natural products.</title>
        <authorList>
            <person name="Kim T."/>
        </authorList>
    </citation>
    <scope>NUCLEOTIDE SEQUENCE [LARGE SCALE GENOMIC DNA]</scope>
    <source>
        <strain evidence="2">TK-2024</strain>
        <tissue evidence="2">Old leaves</tissue>
    </source>
</reference>
<protein>
    <recommendedName>
        <fullName evidence="1">RNase H type-1 domain-containing protein</fullName>
    </recommendedName>
</protein>
<evidence type="ECO:0000259" key="1">
    <source>
        <dbReference type="Pfam" id="PF13456"/>
    </source>
</evidence>
<gene>
    <name evidence="2" type="ORF">V6N11_050122</name>
</gene>
<proteinExistence type="predicted"/>
<dbReference type="InterPro" id="IPR002156">
    <property type="entry name" value="RNaseH_domain"/>
</dbReference>
<evidence type="ECO:0000313" key="2">
    <source>
        <dbReference type="EMBL" id="KAK9033942.1"/>
    </source>
</evidence>
<dbReference type="PANTHER" id="PTHR47723">
    <property type="entry name" value="OS05G0353850 PROTEIN"/>
    <property type="match status" value="1"/>
</dbReference>
<feature type="domain" description="RNase H type-1" evidence="1">
    <location>
        <begin position="75"/>
        <end position="155"/>
    </location>
</feature>
<dbReference type="InterPro" id="IPR053151">
    <property type="entry name" value="RNase_H-like"/>
</dbReference>